<keyword evidence="2 5" id="KW-0812">Transmembrane</keyword>
<protein>
    <submittedName>
        <fullName evidence="6">SemiSWEET family sugar transporter</fullName>
    </submittedName>
</protein>
<gene>
    <name evidence="6" type="ORF">ACFOWM_10795</name>
</gene>
<dbReference type="InterPro" id="IPR006603">
    <property type="entry name" value="PQ-loop_rpt"/>
</dbReference>
<comment type="subcellular location">
    <subcellularLocation>
        <location evidence="1">Membrane</location>
        <topology evidence="1">Multi-pass membrane protein</topology>
    </subcellularLocation>
</comment>
<accession>A0ABV8QWP3</accession>
<comment type="caution">
    <text evidence="6">The sequence shown here is derived from an EMBL/GenBank/DDBJ whole genome shotgun (WGS) entry which is preliminary data.</text>
</comment>
<dbReference type="EMBL" id="JBHSCZ010000002">
    <property type="protein sequence ID" value="MFC4263369.1"/>
    <property type="molecule type" value="Genomic_DNA"/>
</dbReference>
<feature type="transmembrane region" description="Helical" evidence="5">
    <location>
        <begin position="62"/>
        <end position="81"/>
    </location>
</feature>
<evidence type="ECO:0000313" key="7">
    <source>
        <dbReference type="Proteomes" id="UP001595907"/>
    </source>
</evidence>
<dbReference type="Pfam" id="PF04193">
    <property type="entry name" value="PQ-loop"/>
    <property type="match status" value="1"/>
</dbReference>
<dbReference type="RefSeq" id="WP_379709830.1">
    <property type="nucleotide sequence ID" value="NZ_JBHSCZ010000002.1"/>
</dbReference>
<reference evidence="7" key="1">
    <citation type="journal article" date="2019" name="Int. J. Syst. Evol. Microbiol.">
        <title>The Global Catalogue of Microorganisms (GCM) 10K type strain sequencing project: providing services to taxonomists for standard genome sequencing and annotation.</title>
        <authorList>
            <consortium name="The Broad Institute Genomics Platform"/>
            <consortium name="The Broad Institute Genome Sequencing Center for Infectious Disease"/>
            <person name="Wu L."/>
            <person name="Ma J."/>
        </authorList>
    </citation>
    <scope>NUCLEOTIDE SEQUENCE [LARGE SCALE GENOMIC DNA]</scope>
    <source>
        <strain evidence="7">CECT 8289</strain>
    </source>
</reference>
<evidence type="ECO:0000256" key="1">
    <source>
        <dbReference type="ARBA" id="ARBA00004141"/>
    </source>
</evidence>
<keyword evidence="6" id="KW-0813">Transport</keyword>
<keyword evidence="7" id="KW-1185">Reference proteome</keyword>
<keyword evidence="3 5" id="KW-1133">Transmembrane helix</keyword>
<evidence type="ECO:0000256" key="5">
    <source>
        <dbReference type="SAM" id="Phobius"/>
    </source>
</evidence>
<name>A0ABV8QWP3_9BACT</name>
<proteinExistence type="predicted"/>
<keyword evidence="6" id="KW-0762">Sugar transport</keyword>
<organism evidence="6 7">
    <name type="scientific">Ferruginibacter yonginensis</name>
    <dbReference type="NCBI Taxonomy" id="1310416"/>
    <lineage>
        <taxon>Bacteria</taxon>
        <taxon>Pseudomonadati</taxon>
        <taxon>Bacteroidota</taxon>
        <taxon>Chitinophagia</taxon>
        <taxon>Chitinophagales</taxon>
        <taxon>Chitinophagaceae</taxon>
        <taxon>Ferruginibacter</taxon>
    </lineage>
</organism>
<evidence type="ECO:0000256" key="4">
    <source>
        <dbReference type="ARBA" id="ARBA00023136"/>
    </source>
</evidence>
<evidence type="ECO:0000256" key="2">
    <source>
        <dbReference type="ARBA" id="ARBA00022692"/>
    </source>
</evidence>
<feature type="transmembrane region" description="Helical" evidence="5">
    <location>
        <begin position="36"/>
        <end position="56"/>
    </location>
</feature>
<sequence>MNIQNFFGIAGGIVSSVTFLPQVIKIWKTKSAKDLSMVTLFFLILNVSLWLTYGALIGDLPLMITNGIVLAMVLMMVYFKLTFKQ</sequence>
<keyword evidence="4 5" id="KW-0472">Membrane</keyword>
<evidence type="ECO:0000256" key="3">
    <source>
        <dbReference type="ARBA" id="ARBA00022989"/>
    </source>
</evidence>
<dbReference type="Gene3D" id="1.20.1280.290">
    <property type="match status" value="1"/>
</dbReference>
<dbReference type="Proteomes" id="UP001595907">
    <property type="component" value="Unassembled WGS sequence"/>
</dbReference>
<evidence type="ECO:0000313" key="6">
    <source>
        <dbReference type="EMBL" id="MFC4263369.1"/>
    </source>
</evidence>